<dbReference type="GO" id="GO:0005886">
    <property type="term" value="C:plasma membrane"/>
    <property type="evidence" value="ECO:0007669"/>
    <property type="project" value="UniProtKB-SubCell"/>
</dbReference>
<dbReference type="OrthoDB" id="9416539at2759"/>
<dbReference type="Proteomes" id="UP000694389">
    <property type="component" value="Unassembled WGS sequence"/>
</dbReference>
<keyword evidence="7 11" id="KW-1133">Transmembrane helix</keyword>
<evidence type="ECO:0000256" key="11">
    <source>
        <dbReference type="SAM" id="Phobius"/>
    </source>
</evidence>
<dbReference type="GO" id="GO:0006816">
    <property type="term" value="P:calcium ion transport"/>
    <property type="evidence" value="ECO:0007669"/>
    <property type="project" value="TreeGrafter"/>
</dbReference>
<evidence type="ECO:0000256" key="1">
    <source>
        <dbReference type="ARBA" id="ARBA00004251"/>
    </source>
</evidence>
<evidence type="ECO:0000256" key="5">
    <source>
        <dbReference type="ARBA" id="ARBA00022692"/>
    </source>
</evidence>
<protein>
    <recommendedName>
        <fullName evidence="15">Receptor activity-modifying protein 1</fullName>
    </recommendedName>
</protein>
<comment type="subcellular location">
    <subcellularLocation>
        <location evidence="1">Cell membrane</location>
        <topology evidence="1">Single-pass type I membrane protein</topology>
    </subcellularLocation>
</comment>
<gene>
    <name evidence="13" type="primary">LOC127373521</name>
</gene>
<keyword evidence="4" id="KW-1003">Cell membrane</keyword>
<dbReference type="GO" id="GO:0009986">
    <property type="term" value="C:cell surface"/>
    <property type="evidence" value="ECO:0007669"/>
    <property type="project" value="TreeGrafter"/>
</dbReference>
<dbReference type="GeneTree" id="ENSGT00940000168205"/>
<proteinExistence type="inferred from homology"/>
<evidence type="ECO:0000313" key="13">
    <source>
        <dbReference type="Ensembl" id="ENSDLAP00005023317.2"/>
    </source>
</evidence>
<dbReference type="GO" id="GO:0001525">
    <property type="term" value="P:angiogenesis"/>
    <property type="evidence" value="ECO:0007669"/>
    <property type="project" value="TreeGrafter"/>
</dbReference>
<feature type="transmembrane region" description="Helical" evidence="11">
    <location>
        <begin position="184"/>
        <end position="205"/>
    </location>
</feature>
<accession>A0A8C4ERQ4</accession>
<evidence type="ECO:0000256" key="4">
    <source>
        <dbReference type="ARBA" id="ARBA00022475"/>
    </source>
</evidence>
<evidence type="ECO:0000256" key="10">
    <source>
        <dbReference type="ARBA" id="ARBA00023170"/>
    </source>
</evidence>
<evidence type="ECO:0008006" key="15">
    <source>
        <dbReference type="Google" id="ProtNLM"/>
    </source>
</evidence>
<keyword evidence="8 11" id="KW-0472">Membrane</keyword>
<dbReference type="GO" id="GO:0043235">
    <property type="term" value="C:receptor complex"/>
    <property type="evidence" value="ECO:0007669"/>
    <property type="project" value="TreeGrafter"/>
</dbReference>
<dbReference type="OMA" id="VWKSKVQ"/>
<dbReference type="GO" id="GO:0006886">
    <property type="term" value="P:intracellular protein transport"/>
    <property type="evidence" value="ECO:0007669"/>
    <property type="project" value="InterPro"/>
</dbReference>
<reference evidence="13" key="1">
    <citation type="submission" date="2025-08" db="UniProtKB">
        <authorList>
            <consortium name="Ensembl"/>
        </authorList>
    </citation>
    <scope>IDENTIFICATION</scope>
</reference>
<dbReference type="AlphaFoldDB" id="A0A8C4ERQ4"/>
<dbReference type="InterPro" id="IPR038126">
    <property type="entry name" value="RAMP_sf"/>
</dbReference>
<dbReference type="InterPro" id="IPR006985">
    <property type="entry name" value="RAMP"/>
</dbReference>
<dbReference type="GO" id="GO:0072659">
    <property type="term" value="P:protein localization to plasma membrane"/>
    <property type="evidence" value="ECO:0007669"/>
    <property type="project" value="TreeGrafter"/>
</dbReference>
<evidence type="ECO:0000256" key="8">
    <source>
        <dbReference type="ARBA" id="ARBA00023136"/>
    </source>
</evidence>
<evidence type="ECO:0000256" key="2">
    <source>
        <dbReference type="ARBA" id="ARBA00007087"/>
    </source>
</evidence>
<dbReference type="GO" id="GO:0032870">
    <property type="term" value="P:cellular response to hormone stimulus"/>
    <property type="evidence" value="ECO:0007669"/>
    <property type="project" value="TreeGrafter"/>
</dbReference>
<sequence length="211" mass="24185">MILYLLFPALILGIVESQTANMTDKEWRKADGNLTLIESTANSTMKPFTVTSSLNKDKESEIVDELQNQTATVITEDDENFQDQETMFPGRRCQQDILEDYSHTICGNSFHTQMLSVSTEDWCVLDNIIRPYHEMTMCLEKLSGMIGCYYPNPIIQEFFVQIHSEYFQNCAEEELQFPDAPHGVVITLTLIPVCLIPVLVYVVIWKSKVQE</sequence>
<dbReference type="GO" id="GO:0008277">
    <property type="term" value="P:regulation of G protein-coupled receptor signaling pathway"/>
    <property type="evidence" value="ECO:0007669"/>
    <property type="project" value="InterPro"/>
</dbReference>
<dbReference type="GeneID" id="127373521"/>
<dbReference type="RefSeq" id="XP_051274049.1">
    <property type="nucleotide sequence ID" value="XM_051418089.1"/>
</dbReference>
<comment type="similarity">
    <text evidence="2">Belongs to the RAMP family.</text>
</comment>
<dbReference type="Gene3D" id="1.10.150.510">
    <property type="entry name" value="Receptor activity modifying family"/>
    <property type="match status" value="1"/>
</dbReference>
<organism evidence="13 14">
    <name type="scientific">Dicentrarchus labrax</name>
    <name type="common">European seabass</name>
    <name type="synonym">Morone labrax</name>
    <dbReference type="NCBI Taxonomy" id="13489"/>
    <lineage>
        <taxon>Eukaryota</taxon>
        <taxon>Metazoa</taxon>
        <taxon>Chordata</taxon>
        <taxon>Craniata</taxon>
        <taxon>Vertebrata</taxon>
        <taxon>Euteleostomi</taxon>
        <taxon>Actinopterygii</taxon>
        <taxon>Neopterygii</taxon>
        <taxon>Teleostei</taxon>
        <taxon>Neoteleostei</taxon>
        <taxon>Acanthomorphata</taxon>
        <taxon>Eupercaria</taxon>
        <taxon>Moronidae</taxon>
        <taxon>Dicentrarchus</taxon>
    </lineage>
</organism>
<feature type="chain" id="PRO_5035795972" description="Receptor activity-modifying protein 1" evidence="12">
    <location>
        <begin position="18"/>
        <end position="211"/>
    </location>
</feature>
<keyword evidence="14" id="KW-1185">Reference proteome</keyword>
<dbReference type="GO" id="GO:0015026">
    <property type="term" value="F:coreceptor activity"/>
    <property type="evidence" value="ECO:0007669"/>
    <property type="project" value="InterPro"/>
</dbReference>
<dbReference type="GO" id="GO:0031623">
    <property type="term" value="P:receptor internalization"/>
    <property type="evidence" value="ECO:0007669"/>
    <property type="project" value="TreeGrafter"/>
</dbReference>
<evidence type="ECO:0000256" key="12">
    <source>
        <dbReference type="SAM" id="SignalP"/>
    </source>
</evidence>
<evidence type="ECO:0000313" key="14">
    <source>
        <dbReference type="Proteomes" id="UP000694389"/>
    </source>
</evidence>
<evidence type="ECO:0000256" key="6">
    <source>
        <dbReference type="ARBA" id="ARBA00022729"/>
    </source>
</evidence>
<keyword evidence="3" id="KW-0813">Transport</keyword>
<dbReference type="Ensembl" id="ENSDLAT00005024957.2">
    <property type="protein sequence ID" value="ENSDLAP00005023317.2"/>
    <property type="gene ID" value="ENSDLAG00005010712.2"/>
</dbReference>
<dbReference type="Pfam" id="PF04901">
    <property type="entry name" value="RAMP"/>
    <property type="match status" value="1"/>
</dbReference>
<keyword evidence="9" id="KW-1015">Disulfide bond</keyword>
<dbReference type="PANTHER" id="PTHR14076">
    <property type="entry name" value="RECEPTOR ACTIVITY MODIFYING PROTEIN RAMP"/>
    <property type="match status" value="1"/>
</dbReference>
<evidence type="ECO:0000256" key="3">
    <source>
        <dbReference type="ARBA" id="ARBA00022448"/>
    </source>
</evidence>
<dbReference type="PANTHER" id="PTHR14076:SF9">
    <property type="entry name" value="RECEPTOR ACTIVITY-MODIFYING PROTEIN 2"/>
    <property type="match status" value="1"/>
</dbReference>
<keyword evidence="10" id="KW-0675">Receptor</keyword>
<evidence type="ECO:0000256" key="7">
    <source>
        <dbReference type="ARBA" id="ARBA00022989"/>
    </source>
</evidence>
<keyword evidence="5 11" id="KW-0812">Transmembrane</keyword>
<feature type="signal peptide" evidence="12">
    <location>
        <begin position="1"/>
        <end position="17"/>
    </location>
</feature>
<evidence type="ECO:0000256" key="9">
    <source>
        <dbReference type="ARBA" id="ARBA00023157"/>
    </source>
</evidence>
<reference evidence="13" key="2">
    <citation type="submission" date="2025-09" db="UniProtKB">
        <authorList>
            <consortium name="Ensembl"/>
        </authorList>
    </citation>
    <scope>IDENTIFICATION</scope>
</reference>
<keyword evidence="6 12" id="KW-0732">Signal</keyword>
<dbReference type="GO" id="GO:0007186">
    <property type="term" value="P:G protein-coupled receptor signaling pathway"/>
    <property type="evidence" value="ECO:0007669"/>
    <property type="project" value="TreeGrafter"/>
</dbReference>
<name>A0A8C4ERQ4_DICLA</name>